<dbReference type="Gene3D" id="1.20.1640.10">
    <property type="entry name" value="Multidrug efflux transporter AcrB transmembrane domain"/>
    <property type="match status" value="2"/>
</dbReference>
<gene>
    <name evidence="12" type="ORF">C1SCF055_LOCUS417</name>
</gene>
<dbReference type="GO" id="GO:0015930">
    <property type="term" value="F:glutamate synthase activity"/>
    <property type="evidence" value="ECO:0007669"/>
    <property type="project" value="InterPro"/>
</dbReference>
<evidence type="ECO:0000256" key="2">
    <source>
        <dbReference type="ARBA" id="ARBA00009716"/>
    </source>
</evidence>
<dbReference type="Gene3D" id="3.30.70.1320">
    <property type="entry name" value="Multidrug efflux transporter AcrB pore domain like"/>
    <property type="match status" value="2"/>
</dbReference>
<evidence type="ECO:0000256" key="8">
    <source>
        <dbReference type="ARBA" id="ARBA00023136"/>
    </source>
</evidence>
<evidence type="ECO:0000313" key="14">
    <source>
        <dbReference type="Proteomes" id="UP001152797"/>
    </source>
</evidence>
<dbReference type="Pfam" id="PF01645">
    <property type="entry name" value="Glu_synthase"/>
    <property type="match status" value="1"/>
</dbReference>
<dbReference type="PRINTS" id="PR00702">
    <property type="entry name" value="ACRIFLAVINRP"/>
</dbReference>
<evidence type="ECO:0000256" key="5">
    <source>
        <dbReference type="ARBA" id="ARBA00022519"/>
    </source>
</evidence>
<evidence type="ECO:0000256" key="9">
    <source>
        <dbReference type="SAM" id="MobiDB-lite"/>
    </source>
</evidence>
<feature type="transmembrane region" description="Helical" evidence="10">
    <location>
        <begin position="417"/>
        <end position="440"/>
    </location>
</feature>
<sequence>MNQILVQDRVSLALPTIPSIVQEQGISVKKKSPNTLMIINLMSTRDKATGQLMRDNLYLSNYATLQIKDELARLDGVGDVTYMGQRDYSMRVWLDPVKLASLGLTAQDVVQSIEDQNAQVTAGQLGQPPAPAGQQLQLTITTLGRLTTVEEFEQIIVKSNVGGTGNSPTPRQNTISIKNTRSSEYDPSQPQRVQAGGNPASGIIRMRDVARVELGAQQYGQACTLNGEPSVALSIFQLPGSNAIATAKNVYAKMEELAERFPPGVEYKIAYDTTPFIQESIREVFKTLRDAMILVGIVVLVFLQNWRATLIPLIAVPVAVVGTFAAMAALGFSLNNLSLFGLVLAIGIVVDDAIVVVENVERWLERGEDPRTAAIKAMDEVSGPVVAVALVLSAVFLPCAFITGITGQFFRQFGVTIAVSTLISAFNSLTLSPALAALLLKPKGAKPDIFTRLLDGLLGWFFKLFNTGFERSTTGYVSVTGRLLRASVIVLVLYGGLLYLTYDSFQRAPTGFVPQQDKGYLLVNVQLPDAASLERTQDVMQEIDAIALKTEGVSSTVGISGASILLNTDAPNIGSLYVMLDPFSERESDSLSADAIGATIRNACLRQISGGKVGVFGAPPVDGLGTTGGFTMMIEARDFQSHDALVAATDEIIRQGNETEGLTGLFTGSRAATPWLRLDLDRDKCEQLGVSVGDVFATLQYNFGSYYVNDFNEFGRSWQVNVMAEQEFRSRIDDLALVKVKNRQGGMVPLSTLISVHAATGPAMIQRYNTYPSTTIYGDFAHDTGSGQGIVIMEDVVKQSLPARMKSEWTEMIYMQLAAGNTAMYVFALAVVFVFLVLAALYESWSLPLAVILVVPMCLLSSIAGVASQSLDVNIFTQIGFVVLVGLASKNAILIVEFARQQQVAGMSVREATLDACRLRLRPILMTSFAFILGVVPLVVATGAGAEMRYMLGTAVFYGMLGVTLFGIFLTPVFYFVIMSIPRRSQAAVPTEDHLPKRRSSLSRYLPLAIAAVSIVLFLWLGVAYHWGWYFVAAFGVFVLAVGVVDLVQPVHSVLRNYPVMGHFRWFAEGIRPEMQQYFVERDTDGEPFNRDARSLIYERAKDTHGEKAFGTECDTYLQGYEWFTHSIAPKRARGTTEETQSDARHGRSPTVHDDHVEKHLQDFQPRVKVGGPQCSQPYEMSLFNVSAMSFGALSCNAIRALNTGAKKGGFAHDTGEGGLTKYHLEPGGDLIWEIGSGYFGCRTPDGHFDLEKFTPKSQHENVKCISIKLSQGAKPGLGGVMPAEKVTAEIAEIRGVPEGKKCISPPYHSAFHTPRELLEFVKTLRDASGGKPTGFKLCVGRKSDFLGICKAMLETGIQPDFIIVDGGEGGTGAAPLEFEDHVGTPLTEGLIFVHNSLIGCGLREEIKIGCSGKVTSSFEMARRIAQGADYCNAARGMMFALGCIQAMRCHTNRCPVGVATQDPSRYRALVVPTKADRVFHYHRNTILSFNQLIASLGLDGPEELSSRLLMRRVNPTKVMSYEQLYPTLKKGALLEDDIPEDWVEDWNQAAPHMFN</sequence>
<keyword evidence="3" id="KW-0813">Transport</keyword>
<feature type="transmembrane region" description="Helical" evidence="10">
    <location>
        <begin position="338"/>
        <end position="360"/>
    </location>
</feature>
<reference evidence="12" key="1">
    <citation type="submission" date="2022-10" db="EMBL/GenBank/DDBJ databases">
        <authorList>
            <person name="Chen Y."/>
            <person name="Dougan E. K."/>
            <person name="Chan C."/>
            <person name="Rhodes N."/>
            <person name="Thang M."/>
        </authorList>
    </citation>
    <scope>NUCLEOTIDE SEQUENCE</scope>
</reference>
<keyword evidence="8 10" id="KW-0472">Membrane</keyword>
<dbReference type="FunFam" id="1.20.1640.10:FF:000001">
    <property type="entry name" value="Efflux pump membrane transporter"/>
    <property type="match status" value="1"/>
</dbReference>
<dbReference type="InterPro" id="IPR027463">
    <property type="entry name" value="AcrB_DN_DC_subdom"/>
</dbReference>
<comment type="caution">
    <text evidence="12">The sequence shown here is derived from an EMBL/GenBank/DDBJ whole genome shotgun (WGS) entry which is preliminary data.</text>
</comment>
<feature type="transmembrane region" description="Helical" evidence="10">
    <location>
        <begin position="822"/>
        <end position="842"/>
    </location>
</feature>
<dbReference type="EMBL" id="CAMXCT020000001">
    <property type="protein sequence ID" value="CAL1125202.1"/>
    <property type="molecule type" value="Genomic_DNA"/>
</dbReference>
<keyword evidence="5" id="KW-0997">Cell inner membrane</keyword>
<feature type="transmembrane region" description="Helical" evidence="10">
    <location>
        <begin position="1005"/>
        <end position="1023"/>
    </location>
</feature>
<comment type="subcellular location">
    <subcellularLocation>
        <location evidence="1">Cell membrane</location>
        <topology evidence="1">Multi-pass membrane protein</topology>
    </subcellularLocation>
</comment>
<evidence type="ECO:0000256" key="1">
    <source>
        <dbReference type="ARBA" id="ARBA00004651"/>
    </source>
</evidence>
<evidence type="ECO:0000259" key="11">
    <source>
        <dbReference type="Pfam" id="PF01645"/>
    </source>
</evidence>
<feature type="region of interest" description="Disordered" evidence="9">
    <location>
        <begin position="161"/>
        <end position="199"/>
    </location>
</feature>
<dbReference type="InterPro" id="IPR001036">
    <property type="entry name" value="Acrflvin-R"/>
</dbReference>
<feature type="transmembrane region" description="Helical" evidence="10">
    <location>
        <begin position="956"/>
        <end position="978"/>
    </location>
</feature>
<dbReference type="EMBL" id="CAMXCT010000001">
    <property type="protein sequence ID" value="CAI3971827.1"/>
    <property type="molecule type" value="Genomic_DNA"/>
</dbReference>
<name>A0A9P1FFD7_9DINO</name>
<dbReference type="InterPro" id="IPR013785">
    <property type="entry name" value="Aldolase_TIM"/>
</dbReference>
<dbReference type="GO" id="GO:0006537">
    <property type="term" value="P:glutamate biosynthetic process"/>
    <property type="evidence" value="ECO:0007669"/>
    <property type="project" value="InterPro"/>
</dbReference>
<protein>
    <submittedName>
        <fullName evidence="13">Efflux pump membrane transporter BepE</fullName>
    </submittedName>
</protein>
<reference evidence="13 14" key="2">
    <citation type="submission" date="2024-05" db="EMBL/GenBank/DDBJ databases">
        <authorList>
            <person name="Chen Y."/>
            <person name="Shah S."/>
            <person name="Dougan E. K."/>
            <person name="Thang M."/>
            <person name="Chan C."/>
        </authorList>
    </citation>
    <scope>NUCLEOTIDE SEQUENCE [LARGE SCALE GENOMIC DNA]</scope>
</reference>
<feature type="transmembrane region" description="Helical" evidence="10">
    <location>
        <begin position="879"/>
        <end position="900"/>
    </location>
</feature>
<dbReference type="GO" id="GO:0042910">
    <property type="term" value="F:xenobiotic transmembrane transporter activity"/>
    <property type="evidence" value="ECO:0007669"/>
    <property type="project" value="TreeGrafter"/>
</dbReference>
<dbReference type="PIRSF" id="PIRSF006429">
    <property type="entry name" value="GOGAT_lg_2"/>
    <property type="match status" value="1"/>
</dbReference>
<feature type="transmembrane region" description="Helical" evidence="10">
    <location>
        <begin position="849"/>
        <end position="867"/>
    </location>
</feature>
<dbReference type="SUPFAM" id="SSF51395">
    <property type="entry name" value="FMN-linked oxidoreductases"/>
    <property type="match status" value="1"/>
</dbReference>
<dbReference type="Gene3D" id="3.30.70.1440">
    <property type="entry name" value="Multidrug efflux transporter AcrB pore domain"/>
    <property type="match status" value="1"/>
</dbReference>
<dbReference type="InterPro" id="IPR024188">
    <property type="entry name" value="GltB"/>
</dbReference>
<evidence type="ECO:0000256" key="10">
    <source>
        <dbReference type="SAM" id="Phobius"/>
    </source>
</evidence>
<dbReference type="PANTHER" id="PTHR32063">
    <property type="match status" value="1"/>
</dbReference>
<feature type="region of interest" description="Disordered" evidence="9">
    <location>
        <begin position="1132"/>
        <end position="1155"/>
    </location>
</feature>
<dbReference type="SUPFAM" id="SSF82866">
    <property type="entry name" value="Multidrug efflux transporter AcrB transmembrane domain"/>
    <property type="match status" value="2"/>
</dbReference>
<evidence type="ECO:0000256" key="4">
    <source>
        <dbReference type="ARBA" id="ARBA00022475"/>
    </source>
</evidence>
<organism evidence="12">
    <name type="scientific">Cladocopium goreaui</name>
    <dbReference type="NCBI Taxonomy" id="2562237"/>
    <lineage>
        <taxon>Eukaryota</taxon>
        <taxon>Sar</taxon>
        <taxon>Alveolata</taxon>
        <taxon>Dinophyceae</taxon>
        <taxon>Suessiales</taxon>
        <taxon>Symbiodiniaceae</taxon>
        <taxon>Cladocopium</taxon>
    </lineage>
</organism>
<dbReference type="SUPFAM" id="SSF82714">
    <property type="entry name" value="Multidrug efflux transporter AcrB TolC docking domain, DN and DC subdomains"/>
    <property type="match status" value="2"/>
</dbReference>
<evidence type="ECO:0000256" key="7">
    <source>
        <dbReference type="ARBA" id="ARBA00022989"/>
    </source>
</evidence>
<keyword evidence="4" id="KW-1003">Cell membrane</keyword>
<dbReference type="OrthoDB" id="2127336at2759"/>
<accession>A0A9P1FFD7</accession>
<evidence type="ECO:0000256" key="3">
    <source>
        <dbReference type="ARBA" id="ARBA00022448"/>
    </source>
</evidence>
<feature type="transmembrane region" description="Helical" evidence="10">
    <location>
        <begin position="483"/>
        <end position="502"/>
    </location>
</feature>
<evidence type="ECO:0000313" key="13">
    <source>
        <dbReference type="EMBL" id="CAL4759139.1"/>
    </source>
</evidence>
<evidence type="ECO:0000256" key="6">
    <source>
        <dbReference type="ARBA" id="ARBA00022692"/>
    </source>
</evidence>
<dbReference type="Gene3D" id="3.20.20.70">
    <property type="entry name" value="Aldolase class I"/>
    <property type="match status" value="1"/>
</dbReference>
<dbReference type="CDD" id="cd02808">
    <property type="entry name" value="GltS_FMN"/>
    <property type="match status" value="1"/>
</dbReference>
<dbReference type="Gene3D" id="3.30.70.1430">
    <property type="entry name" value="Multidrug efflux transporter AcrB pore domain"/>
    <property type="match status" value="2"/>
</dbReference>
<feature type="transmembrane region" description="Helical" evidence="10">
    <location>
        <begin position="310"/>
        <end position="332"/>
    </location>
</feature>
<evidence type="ECO:0000313" key="12">
    <source>
        <dbReference type="EMBL" id="CAI3971827.1"/>
    </source>
</evidence>
<keyword evidence="14" id="KW-1185">Reference proteome</keyword>
<dbReference type="InterPro" id="IPR027283">
    <property type="entry name" value="YerD"/>
</dbReference>
<dbReference type="Pfam" id="PF00873">
    <property type="entry name" value="ACR_tran"/>
    <property type="match status" value="2"/>
</dbReference>
<feature type="domain" description="Glutamate synthase" evidence="11">
    <location>
        <begin position="1182"/>
        <end position="1499"/>
    </location>
</feature>
<comment type="similarity">
    <text evidence="2">Belongs to the glutamate synthase family.</text>
</comment>
<feature type="transmembrane region" description="Helical" evidence="10">
    <location>
        <begin position="284"/>
        <end position="303"/>
    </location>
</feature>
<dbReference type="Gene3D" id="3.30.2090.10">
    <property type="entry name" value="Multidrug efflux transporter AcrB TolC docking domain, DN and DC subdomains"/>
    <property type="match status" value="3"/>
</dbReference>
<feature type="transmembrane region" description="Helical" evidence="10">
    <location>
        <begin position="381"/>
        <end position="405"/>
    </location>
</feature>
<dbReference type="SUPFAM" id="SSF82693">
    <property type="entry name" value="Multidrug efflux transporter AcrB pore domain, PN1, PN2, PC1 and PC2 subdomains"/>
    <property type="match status" value="2"/>
</dbReference>
<dbReference type="PIRSF" id="PIRSF500060">
    <property type="entry name" value="UCP500060"/>
    <property type="match status" value="1"/>
</dbReference>
<keyword evidence="7 10" id="KW-1133">Transmembrane helix</keyword>
<dbReference type="InterPro" id="IPR002932">
    <property type="entry name" value="Glu_synthdom"/>
</dbReference>
<dbReference type="PANTHER" id="PTHR32063:SF11">
    <property type="entry name" value="CATION OR DRUG EFFLUX SYSTEM PROTEIN"/>
    <property type="match status" value="1"/>
</dbReference>
<feature type="transmembrane region" description="Helical" evidence="10">
    <location>
        <begin position="921"/>
        <end position="944"/>
    </location>
</feature>
<keyword evidence="6 10" id="KW-0812">Transmembrane</keyword>
<dbReference type="GO" id="GO:0005886">
    <property type="term" value="C:plasma membrane"/>
    <property type="evidence" value="ECO:0007669"/>
    <property type="project" value="UniProtKB-SubCell"/>
</dbReference>
<feature type="compositionally biased region" description="Polar residues" evidence="9">
    <location>
        <begin position="166"/>
        <end position="192"/>
    </location>
</feature>
<proteinExistence type="inferred from homology"/>
<dbReference type="Proteomes" id="UP001152797">
    <property type="component" value="Unassembled WGS sequence"/>
</dbReference>
<dbReference type="EMBL" id="CAMXCT030000001">
    <property type="protein sequence ID" value="CAL4759139.1"/>
    <property type="molecule type" value="Genomic_DNA"/>
</dbReference>
<feature type="compositionally biased region" description="Basic and acidic residues" evidence="9">
    <location>
        <begin position="1142"/>
        <end position="1155"/>
    </location>
</feature>